<dbReference type="InterPro" id="IPR001932">
    <property type="entry name" value="PPM-type_phosphatase-like_dom"/>
</dbReference>
<dbReference type="Proteomes" id="UP000176204">
    <property type="component" value="Chromosome I"/>
</dbReference>
<dbReference type="KEGG" id="agl:PYTT_1809"/>
<reference evidence="3" key="1">
    <citation type="submission" date="2016-09" db="EMBL/GenBank/DDBJ databases">
        <authorList>
            <person name="Koehorst J."/>
        </authorList>
    </citation>
    <scope>NUCLEOTIDE SEQUENCE [LARGE SCALE GENOMIC DNA]</scope>
</reference>
<proteinExistence type="predicted"/>
<evidence type="ECO:0000313" key="2">
    <source>
        <dbReference type="EMBL" id="SEH93048.1"/>
    </source>
</evidence>
<dbReference type="PROSITE" id="PS51746">
    <property type="entry name" value="PPM_2"/>
    <property type="match status" value="1"/>
</dbReference>
<dbReference type="STRING" id="1679444.PYTT_1809"/>
<dbReference type="SMART" id="SM00331">
    <property type="entry name" value="PP2C_SIG"/>
    <property type="match status" value="1"/>
</dbReference>
<accession>A0A1C7P8U5</accession>
<dbReference type="AlphaFoldDB" id="A0A1C7P8U5"/>
<sequence>MDYSFAQWIGTRERQEDSGDVMQSGDGLVMIVCDGMGGHDAGDVASQTAVNAYLDMLGHASANSIPELMEMALRHANEAVRERFANLKAHGGTTLLSTYFSGGVLWWISVGDSPLYLWRQSRLIRLNADHSMRSEMEQLFSRGQVSYQQLVRQSHYLRSALTGQEIDEIDVTRVPYPLLPGDKLLVSSDGIEAWLENVRLRAPQKLGQLFSLPTSRIAQCIIDEVMDFAEPNQDNTTVIVAEPF</sequence>
<dbReference type="InterPro" id="IPR036457">
    <property type="entry name" value="PPM-type-like_dom_sf"/>
</dbReference>
<dbReference type="SMART" id="SM00332">
    <property type="entry name" value="PP2Cc"/>
    <property type="match status" value="1"/>
</dbReference>
<name>A0A1C7P8U5_9BACT</name>
<dbReference type="SUPFAM" id="SSF81606">
    <property type="entry name" value="PP2C-like"/>
    <property type="match status" value="1"/>
</dbReference>
<gene>
    <name evidence="2" type="ORF">PYTT_1809</name>
</gene>
<protein>
    <submittedName>
        <fullName evidence="2">Protein phosphatase 2c</fullName>
    </submittedName>
</protein>
<organism evidence="2 3">
    <name type="scientific">Akkermansia glycaniphila</name>
    <dbReference type="NCBI Taxonomy" id="1679444"/>
    <lineage>
        <taxon>Bacteria</taxon>
        <taxon>Pseudomonadati</taxon>
        <taxon>Verrucomicrobiota</taxon>
        <taxon>Verrucomicrobiia</taxon>
        <taxon>Verrucomicrobiales</taxon>
        <taxon>Akkermansiaceae</taxon>
        <taxon>Akkermansia</taxon>
    </lineage>
</organism>
<feature type="domain" description="PPM-type phosphatase" evidence="1">
    <location>
        <begin position="2"/>
        <end position="243"/>
    </location>
</feature>
<evidence type="ECO:0000259" key="1">
    <source>
        <dbReference type="PROSITE" id="PS51746"/>
    </source>
</evidence>
<dbReference type="Gene3D" id="3.60.40.10">
    <property type="entry name" value="PPM-type phosphatase domain"/>
    <property type="match status" value="1"/>
</dbReference>
<dbReference type="EMBL" id="LT629973">
    <property type="protein sequence ID" value="SEH93048.1"/>
    <property type="molecule type" value="Genomic_DNA"/>
</dbReference>
<keyword evidence="3" id="KW-1185">Reference proteome</keyword>
<dbReference type="Pfam" id="PF13672">
    <property type="entry name" value="PP2C_2"/>
    <property type="match status" value="1"/>
</dbReference>
<evidence type="ECO:0000313" key="3">
    <source>
        <dbReference type="Proteomes" id="UP000176204"/>
    </source>
</evidence>
<dbReference type="OrthoDB" id="9801841at2"/>
<dbReference type="CDD" id="cd00143">
    <property type="entry name" value="PP2Cc"/>
    <property type="match status" value="1"/>
</dbReference>
<dbReference type="RefSeq" id="WP_067777776.1">
    <property type="nucleotide sequence ID" value="NZ_LIGX01000041.1"/>
</dbReference>